<dbReference type="Pfam" id="PF00895">
    <property type="entry name" value="ATP-synt_8"/>
    <property type="match status" value="1"/>
</dbReference>
<keyword evidence="4 12" id="KW-0813">Transport</keyword>
<keyword evidence="7 12" id="KW-0375">Hydrogen ion transport</keyword>
<keyword evidence="5 12" id="KW-0138">CF(0)</keyword>
<dbReference type="GeneID" id="8445566"/>
<evidence type="ECO:0000256" key="3">
    <source>
        <dbReference type="ARBA" id="ARBA00011291"/>
    </source>
</evidence>
<evidence type="ECO:0000256" key="11">
    <source>
        <dbReference type="ARBA" id="ARBA00023136"/>
    </source>
</evidence>
<accession>C8YXD3</accession>
<evidence type="ECO:0000256" key="1">
    <source>
        <dbReference type="ARBA" id="ARBA00004304"/>
    </source>
</evidence>
<evidence type="ECO:0000256" key="5">
    <source>
        <dbReference type="ARBA" id="ARBA00022547"/>
    </source>
</evidence>
<dbReference type="GO" id="GO:0045259">
    <property type="term" value="C:proton-transporting ATP synthase complex"/>
    <property type="evidence" value="ECO:0007669"/>
    <property type="project" value="UniProtKB-KW"/>
</dbReference>
<evidence type="ECO:0000256" key="12">
    <source>
        <dbReference type="RuleBase" id="RU003661"/>
    </source>
</evidence>
<comment type="subunit">
    <text evidence="3">F-type ATPases have 2 components, CF(1) - the catalytic core - and CF(0) - the membrane proton channel.</text>
</comment>
<dbReference type="GO" id="GO:0031966">
    <property type="term" value="C:mitochondrial membrane"/>
    <property type="evidence" value="ECO:0007669"/>
    <property type="project" value="UniProtKB-SubCell"/>
</dbReference>
<keyword evidence="8" id="KW-1133">Transmembrane helix</keyword>
<geneLocation type="mitochondrion" evidence="13"/>
<proteinExistence type="inferred from homology"/>
<gene>
    <name evidence="13" type="primary">ATP8</name>
</gene>
<dbReference type="EMBL" id="FJ859903">
    <property type="protein sequence ID" value="ACO92567.1"/>
    <property type="molecule type" value="Genomic_DNA"/>
</dbReference>
<evidence type="ECO:0000256" key="9">
    <source>
        <dbReference type="ARBA" id="ARBA00023065"/>
    </source>
</evidence>
<evidence type="ECO:0000256" key="7">
    <source>
        <dbReference type="ARBA" id="ARBA00022781"/>
    </source>
</evidence>
<sequence length="51" mass="6176">MPQMMPLNWLILLSIFSLILLLFNSLNYYSTLYTTKTYQSKKLSKSINWKW</sequence>
<protein>
    <recommendedName>
        <fullName evidence="12">ATP synthase complex subunit 8</fullName>
    </recommendedName>
</protein>
<evidence type="ECO:0000256" key="8">
    <source>
        <dbReference type="ARBA" id="ARBA00022989"/>
    </source>
</evidence>
<keyword evidence="9 12" id="KW-0406">Ion transport</keyword>
<comment type="similarity">
    <text evidence="2 12">Belongs to the ATPase protein 8 family.</text>
</comment>
<keyword evidence="6 12" id="KW-0812">Transmembrane</keyword>
<evidence type="ECO:0000256" key="4">
    <source>
        <dbReference type="ARBA" id="ARBA00022448"/>
    </source>
</evidence>
<evidence type="ECO:0000256" key="2">
    <source>
        <dbReference type="ARBA" id="ARBA00008892"/>
    </source>
</evidence>
<dbReference type="InterPro" id="IPR001421">
    <property type="entry name" value="ATP8_metazoa"/>
</dbReference>
<keyword evidence="11" id="KW-0472">Membrane</keyword>
<dbReference type="RefSeq" id="YP_003204867.1">
    <property type="nucleotide sequence ID" value="NC_013252.1"/>
</dbReference>
<dbReference type="AlphaFoldDB" id="C8YXD3"/>
<evidence type="ECO:0000256" key="6">
    <source>
        <dbReference type="ARBA" id="ARBA00022692"/>
    </source>
</evidence>
<reference evidence="13" key="1">
    <citation type="journal article" date="2009" name="Zool. Scr.">
        <title>A mitochondrial genome phylogeny of the Neuropterida (lace-wings, alderflies and snakeflies) and their relationship to the other holometabolous insect orders.</title>
        <authorList>
            <person name="Cameron S.L."/>
            <person name="Sullivan J."/>
            <person name="Song H."/>
            <person name="Miller K.B."/>
            <person name="Whiting M.F."/>
        </authorList>
    </citation>
    <scope>NUCLEOTIDE SEQUENCE</scope>
</reference>
<organism evidence="13">
    <name type="scientific">Rhopaea magnicornis</name>
    <name type="common">brown cockchafer</name>
    <dbReference type="NCBI Taxonomy" id="272071"/>
    <lineage>
        <taxon>Eukaryota</taxon>
        <taxon>Metazoa</taxon>
        <taxon>Ecdysozoa</taxon>
        <taxon>Arthropoda</taxon>
        <taxon>Hexapoda</taxon>
        <taxon>Insecta</taxon>
        <taxon>Pterygota</taxon>
        <taxon>Neoptera</taxon>
        <taxon>Endopterygota</taxon>
        <taxon>Coleoptera</taxon>
        <taxon>Polyphaga</taxon>
        <taxon>Scarabaeiformia</taxon>
        <taxon>Scarabaeidae</taxon>
        <taxon>Melolonthinae</taxon>
        <taxon>Rhopaea</taxon>
    </lineage>
</organism>
<name>C8YXD3_9SCAR</name>
<comment type="subcellular location">
    <subcellularLocation>
        <location evidence="1 12">Mitochondrion membrane</location>
        <topology evidence="1 12">Single-pass membrane protein</topology>
    </subcellularLocation>
</comment>
<dbReference type="CTD" id="4509"/>
<dbReference type="GO" id="GO:0015986">
    <property type="term" value="P:proton motive force-driven ATP synthesis"/>
    <property type="evidence" value="ECO:0007669"/>
    <property type="project" value="InterPro"/>
</dbReference>
<evidence type="ECO:0000313" key="13">
    <source>
        <dbReference type="EMBL" id="ACO92567.1"/>
    </source>
</evidence>
<evidence type="ECO:0000256" key="10">
    <source>
        <dbReference type="ARBA" id="ARBA00023128"/>
    </source>
</evidence>
<dbReference type="GO" id="GO:0015078">
    <property type="term" value="F:proton transmembrane transporter activity"/>
    <property type="evidence" value="ECO:0007669"/>
    <property type="project" value="InterPro"/>
</dbReference>
<keyword evidence="10 12" id="KW-0496">Mitochondrion</keyword>